<dbReference type="Proteomes" id="UP000674084">
    <property type="component" value="Unassembled WGS sequence"/>
</dbReference>
<sequence>MVDALDDTEFAAERRRSPLRGTADVPFRSTGSLARSPASRVPLMIEWIWRTVEAAIGLHAMWEAVLGDAVVLARLLVLLDDYQSVLRRSSMGRAEVHSGCERLTVLRVLAPEAEPRIKISIHIVACFAWSRLVPPVRFERTLDGF</sequence>
<dbReference type="RefSeq" id="WP_210968928.1">
    <property type="nucleotide sequence ID" value="NZ_JAGPXE010000002.1"/>
</dbReference>
<evidence type="ECO:0000313" key="2">
    <source>
        <dbReference type="Proteomes" id="UP000674084"/>
    </source>
</evidence>
<gene>
    <name evidence="1" type="ORF">KBO27_05975</name>
</gene>
<proteinExistence type="predicted"/>
<keyword evidence="2" id="KW-1185">Reference proteome</keyword>
<evidence type="ECO:0000313" key="1">
    <source>
        <dbReference type="EMBL" id="MBQ0923481.1"/>
    </source>
</evidence>
<dbReference type="EMBL" id="JAGPXE010000002">
    <property type="protein sequence ID" value="MBQ0923481.1"/>
    <property type="molecule type" value="Genomic_DNA"/>
</dbReference>
<organism evidence="1 2">
    <name type="scientific">Saccharopolyspora endophytica</name>
    <dbReference type="NCBI Taxonomy" id="543886"/>
    <lineage>
        <taxon>Bacteria</taxon>
        <taxon>Bacillati</taxon>
        <taxon>Actinomycetota</taxon>
        <taxon>Actinomycetes</taxon>
        <taxon>Pseudonocardiales</taxon>
        <taxon>Pseudonocardiaceae</taxon>
        <taxon>Saccharopolyspora</taxon>
    </lineage>
</organism>
<accession>A0ABS5DB02</accession>
<name>A0ABS5DB02_9PSEU</name>
<reference evidence="1 2" key="1">
    <citation type="submission" date="2021-04" db="EMBL/GenBank/DDBJ databases">
        <title>Whole-genome sequencing of Saccharopolyspora endophytica KCTC 19397.</title>
        <authorList>
            <person name="Ay H."/>
            <person name="Saygin H."/>
            <person name="Sahin N."/>
        </authorList>
    </citation>
    <scope>NUCLEOTIDE SEQUENCE [LARGE SCALE GENOMIC DNA]</scope>
    <source>
        <strain evidence="1 2">KCTC 19397</strain>
    </source>
</reference>
<comment type="caution">
    <text evidence="1">The sequence shown here is derived from an EMBL/GenBank/DDBJ whole genome shotgun (WGS) entry which is preliminary data.</text>
</comment>
<protein>
    <submittedName>
        <fullName evidence="1">Uncharacterized protein</fullName>
    </submittedName>
</protein>